<evidence type="ECO:0000313" key="5">
    <source>
        <dbReference type="Proteomes" id="UP000799772"/>
    </source>
</evidence>
<dbReference type="Gene3D" id="3.40.50.1000">
    <property type="entry name" value="HAD superfamily/HAD-like"/>
    <property type="match status" value="1"/>
</dbReference>
<dbReference type="AlphaFoldDB" id="A0A9P4M5I4"/>
<dbReference type="PANTHER" id="PTHR20371:SF1">
    <property type="entry name" value="ENOLASE-PHOSPHATASE E1"/>
    <property type="match status" value="1"/>
</dbReference>
<dbReference type="OrthoDB" id="272500at2759"/>
<keyword evidence="3" id="KW-0486">Methionine biosynthesis</keyword>
<gene>
    <name evidence="4" type="ORF">NA57DRAFT_76673</name>
</gene>
<dbReference type="InterPro" id="IPR036412">
    <property type="entry name" value="HAD-like_sf"/>
</dbReference>
<evidence type="ECO:0000256" key="3">
    <source>
        <dbReference type="ARBA" id="ARBA00023167"/>
    </source>
</evidence>
<protein>
    <submittedName>
        <fullName evidence="4">2,3-diketo-5-methylthio-1-phosphopentane phosphatase</fullName>
    </submittedName>
</protein>
<evidence type="ECO:0000256" key="2">
    <source>
        <dbReference type="ARBA" id="ARBA00022801"/>
    </source>
</evidence>
<evidence type="ECO:0000256" key="1">
    <source>
        <dbReference type="ARBA" id="ARBA00022605"/>
    </source>
</evidence>
<dbReference type="NCBIfam" id="TIGR01691">
    <property type="entry name" value="enolase-ppase"/>
    <property type="match status" value="1"/>
</dbReference>
<dbReference type="InterPro" id="IPR023214">
    <property type="entry name" value="HAD_sf"/>
</dbReference>
<dbReference type="EMBL" id="ML978127">
    <property type="protein sequence ID" value="KAF2097870.1"/>
    <property type="molecule type" value="Genomic_DNA"/>
</dbReference>
<dbReference type="Gene3D" id="1.10.720.60">
    <property type="match status" value="1"/>
</dbReference>
<keyword evidence="1" id="KW-0028">Amino-acid biosynthesis</keyword>
<dbReference type="GO" id="GO:0000287">
    <property type="term" value="F:magnesium ion binding"/>
    <property type="evidence" value="ECO:0007669"/>
    <property type="project" value="InterPro"/>
</dbReference>
<reference evidence="4" key="1">
    <citation type="journal article" date="2020" name="Stud. Mycol.">
        <title>101 Dothideomycetes genomes: a test case for predicting lifestyles and emergence of pathogens.</title>
        <authorList>
            <person name="Haridas S."/>
            <person name="Albert R."/>
            <person name="Binder M."/>
            <person name="Bloem J."/>
            <person name="Labutti K."/>
            <person name="Salamov A."/>
            <person name="Andreopoulos B."/>
            <person name="Baker S."/>
            <person name="Barry K."/>
            <person name="Bills G."/>
            <person name="Bluhm B."/>
            <person name="Cannon C."/>
            <person name="Castanera R."/>
            <person name="Culley D."/>
            <person name="Daum C."/>
            <person name="Ezra D."/>
            <person name="Gonzalez J."/>
            <person name="Henrissat B."/>
            <person name="Kuo A."/>
            <person name="Liang C."/>
            <person name="Lipzen A."/>
            <person name="Lutzoni F."/>
            <person name="Magnuson J."/>
            <person name="Mondo S."/>
            <person name="Nolan M."/>
            <person name="Ohm R."/>
            <person name="Pangilinan J."/>
            <person name="Park H.-J."/>
            <person name="Ramirez L."/>
            <person name="Alfaro M."/>
            <person name="Sun H."/>
            <person name="Tritt A."/>
            <person name="Yoshinaga Y."/>
            <person name="Zwiers L.-H."/>
            <person name="Turgeon B."/>
            <person name="Goodwin S."/>
            <person name="Spatafora J."/>
            <person name="Crous P."/>
            <person name="Grigoriev I."/>
        </authorList>
    </citation>
    <scope>NUCLEOTIDE SEQUENCE</scope>
    <source>
        <strain evidence="4">CBS 133067</strain>
    </source>
</reference>
<dbReference type="InterPro" id="IPR023943">
    <property type="entry name" value="Enolase-ppase_E1"/>
</dbReference>
<dbReference type="GO" id="GO:0043874">
    <property type="term" value="F:acireductone synthase activity"/>
    <property type="evidence" value="ECO:0007669"/>
    <property type="project" value="InterPro"/>
</dbReference>
<organism evidence="4 5">
    <name type="scientific">Rhizodiscina lignyota</name>
    <dbReference type="NCBI Taxonomy" id="1504668"/>
    <lineage>
        <taxon>Eukaryota</taxon>
        <taxon>Fungi</taxon>
        <taxon>Dikarya</taxon>
        <taxon>Ascomycota</taxon>
        <taxon>Pezizomycotina</taxon>
        <taxon>Dothideomycetes</taxon>
        <taxon>Pleosporomycetidae</taxon>
        <taxon>Aulographales</taxon>
        <taxon>Rhizodiscinaceae</taxon>
        <taxon>Rhizodiscina</taxon>
    </lineage>
</organism>
<dbReference type="SUPFAM" id="SSF56784">
    <property type="entry name" value="HAD-like"/>
    <property type="match status" value="1"/>
</dbReference>
<dbReference type="GO" id="GO:0019509">
    <property type="term" value="P:L-methionine salvage from methylthioadenosine"/>
    <property type="evidence" value="ECO:0007669"/>
    <property type="project" value="InterPro"/>
</dbReference>
<comment type="caution">
    <text evidence="4">The sequence shown here is derived from an EMBL/GenBank/DDBJ whole genome shotgun (WGS) entry which is preliminary data.</text>
</comment>
<keyword evidence="2" id="KW-0378">Hydrolase</keyword>
<dbReference type="PANTHER" id="PTHR20371">
    <property type="entry name" value="ENOLASE-PHOSPHATASE E1"/>
    <property type="match status" value="1"/>
</dbReference>
<evidence type="ECO:0000313" key="4">
    <source>
        <dbReference type="EMBL" id="KAF2097870.1"/>
    </source>
</evidence>
<keyword evidence="5" id="KW-1185">Reference proteome</keyword>
<proteinExistence type="predicted"/>
<dbReference type="Proteomes" id="UP000799772">
    <property type="component" value="Unassembled WGS sequence"/>
</dbReference>
<sequence length="258" mass="28229">MPTATFSGIKAIILDIEGTVAPITFVKDTLFPYALRVLPDYVAKNWSSPSFEPTLNSFPAEDLASPEALVAHVHDLTARDVKVAYLKSLQGTLWRSGYESGALVTPLYDDVVTRIQSWKDRGKILAIFSSGSVEAQKMFFAHVGGEDGEEQHDLTGLFEPYWFDTVNAGAKFEGKSYEKIVSEMGVERGDALFLSDHIKGSCLIISPQLWYSFDEFKEVQAALSAGLCAALVIRPGNPPQDFAEGTVAVRSLGEVELD</sequence>
<accession>A0A9P4M5I4</accession>
<dbReference type="Pfam" id="PF00702">
    <property type="entry name" value="Hydrolase"/>
    <property type="match status" value="1"/>
</dbReference>
<name>A0A9P4M5I4_9PEZI</name>